<protein>
    <submittedName>
        <fullName evidence="1">Uncharacterized protein</fullName>
    </submittedName>
</protein>
<evidence type="ECO:0000313" key="2">
    <source>
        <dbReference type="Proteomes" id="UP000441717"/>
    </source>
</evidence>
<accession>A0A6N7ILK6</accession>
<name>A0A6N7ILK6_9FIRM</name>
<dbReference type="Proteomes" id="UP000441717">
    <property type="component" value="Unassembled WGS sequence"/>
</dbReference>
<reference evidence="1 2" key="1">
    <citation type="submission" date="2019-10" db="EMBL/GenBank/DDBJ databases">
        <title>Comparative genomics of sulfur disproportionating microorganisms.</title>
        <authorList>
            <person name="Ward L.M."/>
            <person name="Bertran E."/>
            <person name="Johnston D."/>
        </authorList>
    </citation>
    <scope>NUCLEOTIDE SEQUENCE [LARGE SCALE GENOMIC DNA]</scope>
    <source>
        <strain evidence="1 2">DSM 14055</strain>
    </source>
</reference>
<keyword evidence="2" id="KW-1185">Reference proteome</keyword>
<dbReference type="RefSeq" id="WP_152944701.1">
    <property type="nucleotide sequence ID" value="NZ_WHYR01000001.1"/>
</dbReference>
<evidence type="ECO:0000313" key="1">
    <source>
        <dbReference type="EMBL" id="MQL50794.1"/>
    </source>
</evidence>
<dbReference type="AlphaFoldDB" id="A0A6N7ILK6"/>
<dbReference type="OrthoDB" id="1808880at2"/>
<dbReference type="EMBL" id="WHYR01000001">
    <property type="protein sequence ID" value="MQL50794.1"/>
    <property type="molecule type" value="Genomic_DNA"/>
</dbReference>
<gene>
    <name evidence="1" type="ORF">GFC01_00560</name>
</gene>
<sequence length="156" mass="17920">MKDTSCNLEIIELFLKSSLPGDRHRQKVIGRVTAKLLTAGYGLGEALSLFFWELADLEPPVSHEEQLFFRALYRTFHTICGVQIDNGETALEILKIPGEKLDLAQKDLLKEVKLAYWKQFNELTRESPNLLVNTRKMIIAKKAFDFLRTHLQAGRF</sequence>
<comment type="caution">
    <text evidence="1">The sequence shown here is derived from an EMBL/GenBank/DDBJ whole genome shotgun (WGS) entry which is preliminary data.</text>
</comment>
<proteinExistence type="predicted"/>
<organism evidence="1 2">
    <name type="scientific">Desulfofundulus thermobenzoicus</name>
    <dbReference type="NCBI Taxonomy" id="29376"/>
    <lineage>
        <taxon>Bacteria</taxon>
        <taxon>Bacillati</taxon>
        <taxon>Bacillota</taxon>
        <taxon>Clostridia</taxon>
        <taxon>Eubacteriales</taxon>
        <taxon>Peptococcaceae</taxon>
        <taxon>Desulfofundulus</taxon>
    </lineage>
</organism>